<feature type="domain" description="Serine aminopeptidase S33" evidence="2">
    <location>
        <begin position="69"/>
        <end position="177"/>
    </location>
</feature>
<keyword evidence="1" id="KW-0472">Membrane</keyword>
<evidence type="ECO:0000256" key="1">
    <source>
        <dbReference type="SAM" id="Phobius"/>
    </source>
</evidence>
<dbReference type="EMBL" id="FONY01000033">
    <property type="protein sequence ID" value="SFF42721.1"/>
    <property type="molecule type" value="Genomic_DNA"/>
</dbReference>
<dbReference type="OrthoDB" id="9777090at2"/>
<dbReference type="RefSeq" id="WP_091548607.1">
    <property type="nucleotide sequence ID" value="NZ_FONY01000033.1"/>
</dbReference>
<keyword evidence="4" id="KW-1185">Reference proteome</keyword>
<dbReference type="PANTHER" id="PTHR12277:SF81">
    <property type="entry name" value="PROTEIN ABHD13"/>
    <property type="match status" value="1"/>
</dbReference>
<dbReference type="SUPFAM" id="SSF53474">
    <property type="entry name" value="alpha/beta-Hydrolases"/>
    <property type="match status" value="1"/>
</dbReference>
<dbReference type="InterPro" id="IPR029058">
    <property type="entry name" value="AB_hydrolase_fold"/>
</dbReference>
<evidence type="ECO:0000259" key="2">
    <source>
        <dbReference type="Pfam" id="PF12146"/>
    </source>
</evidence>
<protein>
    <recommendedName>
        <fullName evidence="2">Serine aminopeptidase S33 domain-containing protein</fullName>
    </recommendedName>
</protein>
<name>A0A1I2IQC2_9BACT</name>
<dbReference type="InterPro" id="IPR022742">
    <property type="entry name" value="Hydrolase_4"/>
</dbReference>
<evidence type="ECO:0000313" key="3">
    <source>
        <dbReference type="EMBL" id="SFF42721.1"/>
    </source>
</evidence>
<organism evidence="3 4">
    <name type="scientific">Thermoflexibacter ruber</name>
    <dbReference type="NCBI Taxonomy" id="1003"/>
    <lineage>
        <taxon>Bacteria</taxon>
        <taxon>Pseudomonadati</taxon>
        <taxon>Bacteroidota</taxon>
        <taxon>Cytophagia</taxon>
        <taxon>Cytophagales</taxon>
        <taxon>Thermoflexibacteraceae</taxon>
        <taxon>Thermoflexibacter</taxon>
    </lineage>
</organism>
<dbReference type="PANTHER" id="PTHR12277">
    <property type="entry name" value="ALPHA/BETA HYDROLASE DOMAIN-CONTAINING PROTEIN"/>
    <property type="match status" value="1"/>
</dbReference>
<dbReference type="Pfam" id="PF12146">
    <property type="entry name" value="Hydrolase_4"/>
    <property type="match status" value="1"/>
</dbReference>
<proteinExistence type="predicted"/>
<keyword evidence="1" id="KW-0812">Transmembrane</keyword>
<keyword evidence="1" id="KW-1133">Transmembrane helix</keyword>
<evidence type="ECO:0000313" key="4">
    <source>
        <dbReference type="Proteomes" id="UP000199513"/>
    </source>
</evidence>
<dbReference type="STRING" id="1003.SAMN04488541_103335"/>
<dbReference type="Gene3D" id="3.40.50.1820">
    <property type="entry name" value="alpha/beta hydrolase"/>
    <property type="match status" value="1"/>
</dbReference>
<accession>A0A1I2IQC2</accession>
<dbReference type="Proteomes" id="UP000199513">
    <property type="component" value="Unassembled WGS sequence"/>
</dbReference>
<dbReference type="AlphaFoldDB" id="A0A1I2IQC2"/>
<sequence length="300" mass="34856">MDIYTFLALLLCVYVIINFIVFKIQERFLFKPEKLPQDFEYKYSFPFEEIFFHIKKGVTINALRFFATNAKGVVLYFHGNSRSIKGWGKFSTDFTKHGFDVVMVDYRGFGKSTGRRSEIGMKNDFQRIYKKLTKMYPENQIVVYGRSLGSGFATKIASKNNPAMLILESPYYSLARLTKRILPILPIDLILRFRLRTYLWMQFVKCPIRIIHGTHDRLIAPKASRDLANIKPEQTMVYLINGGGHNNLQKFPEYHEVLGKIMQEAEEFVKKAPVIVPKEVPNEGFLQQLFMNQLGKNPSI</sequence>
<reference evidence="4" key="1">
    <citation type="submission" date="2016-10" db="EMBL/GenBank/DDBJ databases">
        <authorList>
            <person name="Varghese N."/>
            <person name="Submissions S."/>
        </authorList>
    </citation>
    <scope>NUCLEOTIDE SEQUENCE [LARGE SCALE GENOMIC DNA]</scope>
    <source>
        <strain>GEY</strain>
        <strain evidence="4">DSM 9560</strain>
    </source>
</reference>
<gene>
    <name evidence="3" type="ORF">SAMN04488541_103335</name>
</gene>
<feature type="transmembrane region" description="Helical" evidence="1">
    <location>
        <begin position="6"/>
        <end position="24"/>
    </location>
</feature>